<dbReference type="PANTHER" id="PTHR30441:SF8">
    <property type="entry name" value="DUF748 DOMAIN-CONTAINING PROTEIN"/>
    <property type="match status" value="1"/>
</dbReference>
<keyword evidence="1" id="KW-1133">Transmembrane helix</keyword>
<dbReference type="PANTHER" id="PTHR30441">
    <property type="entry name" value="DUF748 DOMAIN-CONTAINING PROTEIN"/>
    <property type="match status" value="1"/>
</dbReference>
<evidence type="ECO:0000313" key="2">
    <source>
        <dbReference type="EMBL" id="ACC98894.1"/>
    </source>
</evidence>
<organism evidence="2 3">
    <name type="scientific">Elusimicrobium minutum (strain Pei191)</name>
    <dbReference type="NCBI Taxonomy" id="445932"/>
    <lineage>
        <taxon>Bacteria</taxon>
        <taxon>Pseudomonadati</taxon>
        <taxon>Elusimicrobiota</taxon>
        <taxon>Elusimicrobia</taxon>
        <taxon>Elusimicrobiales</taxon>
        <taxon>Elusimicrobiaceae</taxon>
        <taxon>Elusimicrobium</taxon>
    </lineage>
</organism>
<dbReference type="AlphaFoldDB" id="B2KEE8"/>
<reference evidence="2 3" key="1">
    <citation type="journal article" date="2009" name="Appl. Environ. Microbiol.">
        <title>Genomic analysis of 'Elusimicrobium minutum,' the first cultivated representative of the phylum 'Elusimicrobia' (formerly termite group 1).</title>
        <authorList>
            <person name="Herlemann D.P.R."/>
            <person name="Geissinger O."/>
            <person name="Ikeda-Ohtsubo W."/>
            <person name="Kunin V."/>
            <person name="Sun H."/>
            <person name="Lapidus A."/>
            <person name="Hugenholtz P."/>
            <person name="Brune A."/>
        </authorList>
    </citation>
    <scope>NUCLEOTIDE SEQUENCE [LARGE SCALE GENOMIC DNA]</scope>
    <source>
        <strain evidence="2 3">Pei191</strain>
    </source>
</reference>
<sequence length="776" mass="86791">MSGKQAEKKNKKGKIKSFFSKLYKALKKFVKGTIKLSIKTLTFFMLFMVFLAALGWAMFIKYFNAQDVSQLIADQMQSALARPVVIGSLELQFFNSAKIKKMLILDTEIPNAPPLLEAEEVSLRYNIWDILKKEIHIEEVTLKNPKIIISKNEDGSLNMPVIDISSARQIVSKTPGTNKEESFKVRIDDWKIVNGTFMLRDDFKNTVHALYDVDMEFRNLNFNAPSNFKTGFLMRNVWQDKMIEVAVKAGGSVNFSNFDWSRFNLRNTNVELAFFDKPIKIRLDVDNVYTPFLSFTADIPPLTDADLSLFLNKPLNINFPQMKISANTVLKRSYHHFSVNKLQLTSGDIKADASGNLYLDRLEGDFNVKTDFFKMEGKETIYAGIKKFNLKGNGAVNLKGVFKDKKVTFPEVEVSVKNAAAKIGNYNGGWNISDATGVLYAKDGFKTLGTKVSTGILKIGQQVFSEVKGDCEYSSKANKLTGLVSSAKLNGVPMKVGTTISNFRHKTRRKVEANLYMQNFDIVGFYDTIFDFVITIVGPVKSKNTDNSNMAWLRVIKNGLPAFMPNLNGFIVADTFTSPVLSGNNFYTEFNLTGLIPPGSKLSGTLDAQVSNGVIYQLERKAEEEKVLGVAFQPFIVMHRMEKAGTFRVGRVLKDVNYNKISLSTDFKNGTMDIVNFFSDGSTLAFAATGEVNWLAERLNATIWTIFKNTSRSGALAENLTDASGAPALAFRVHDSMSSPKVEMLKPRTSGAEIRKAINRGIRTDFSAAEKFRPKK</sequence>
<evidence type="ECO:0000313" key="3">
    <source>
        <dbReference type="Proteomes" id="UP000001029"/>
    </source>
</evidence>
<dbReference type="KEGG" id="emi:Emin_1344"/>
<dbReference type="GO" id="GO:0090313">
    <property type="term" value="P:regulation of protein targeting to membrane"/>
    <property type="evidence" value="ECO:0007669"/>
    <property type="project" value="TreeGrafter"/>
</dbReference>
<accession>B2KEE8</accession>
<dbReference type="RefSeq" id="WP_012415509.1">
    <property type="nucleotide sequence ID" value="NC_010644.1"/>
</dbReference>
<keyword evidence="3" id="KW-1185">Reference proteome</keyword>
<dbReference type="GO" id="GO:0005886">
    <property type="term" value="C:plasma membrane"/>
    <property type="evidence" value="ECO:0007669"/>
    <property type="project" value="TreeGrafter"/>
</dbReference>
<dbReference type="InterPro" id="IPR052894">
    <property type="entry name" value="AsmA-related"/>
</dbReference>
<dbReference type="STRING" id="445932.Emin_1344"/>
<feature type="transmembrane region" description="Helical" evidence="1">
    <location>
        <begin position="36"/>
        <end position="59"/>
    </location>
</feature>
<keyword evidence="1" id="KW-0472">Membrane</keyword>
<evidence type="ECO:0000256" key="1">
    <source>
        <dbReference type="SAM" id="Phobius"/>
    </source>
</evidence>
<dbReference type="HOGENOM" id="CLU_360466_0_0_0"/>
<name>B2KEE8_ELUMP</name>
<proteinExistence type="predicted"/>
<dbReference type="Proteomes" id="UP000001029">
    <property type="component" value="Chromosome"/>
</dbReference>
<dbReference type="EMBL" id="CP001055">
    <property type="protein sequence ID" value="ACC98894.1"/>
    <property type="molecule type" value="Genomic_DNA"/>
</dbReference>
<protein>
    <submittedName>
        <fullName evidence="2">Uncharacterized protein involved in outer membrane biogenesis</fullName>
    </submittedName>
</protein>
<keyword evidence="1" id="KW-0812">Transmembrane</keyword>
<dbReference type="OrthoDB" id="5439561at2"/>
<gene>
    <name evidence="2" type="ordered locus">Emin_1344</name>
</gene>